<evidence type="ECO:0000313" key="2">
    <source>
        <dbReference type="EMBL" id="RGL11170.1"/>
    </source>
</evidence>
<organism evidence="2 3">
    <name type="scientific">Collinsella tanakaei</name>
    <dbReference type="NCBI Taxonomy" id="626935"/>
    <lineage>
        <taxon>Bacteria</taxon>
        <taxon>Bacillati</taxon>
        <taxon>Actinomycetota</taxon>
        <taxon>Coriobacteriia</taxon>
        <taxon>Coriobacteriales</taxon>
        <taxon>Coriobacteriaceae</taxon>
        <taxon>Collinsella</taxon>
    </lineage>
</organism>
<sequence>MMRMNPFKPTAGAEPPVLAGRDGILYDFEMGLEEGVGAPGRLMRITGPRGSGKTVLLTELGDIARRRGWRVLDVTAAERLPELICRRLERSSDAEYELGIDLMVVKASARLGDKGESADDVYEALGRVARALTKHGKGLLVTIDEIQDASIGEVREIAVAIQHLIREKQNIAFIFAGLTSGVMDLLGEDGPTFLRRAYPEELGTIPTDEVAAALRSTIEKNGMAIDDAALAAAADATAGYAYLIQLVGYNIWRCAQIRREGDEGSILAEDVQRGIRAARDDFDRCVLEAAIGHLPKTAMEYLLAMTEDHGASSTGEIAARLGVGAPSLTSTRKLLVSRQIIEPTARGYVTFSIPFMREYLVQNRRSLLARYGVEL</sequence>
<dbReference type="Gene3D" id="3.40.50.300">
    <property type="entry name" value="P-loop containing nucleotide triphosphate hydrolases"/>
    <property type="match status" value="1"/>
</dbReference>
<dbReference type="InterPro" id="IPR041664">
    <property type="entry name" value="AAA_16"/>
</dbReference>
<dbReference type="Pfam" id="PF13191">
    <property type="entry name" value="AAA_16"/>
    <property type="match status" value="1"/>
</dbReference>
<keyword evidence="2" id="KW-0067">ATP-binding</keyword>
<protein>
    <submittedName>
        <fullName evidence="2">ATP-binding protein</fullName>
    </submittedName>
</protein>
<evidence type="ECO:0000259" key="1">
    <source>
        <dbReference type="Pfam" id="PF13191"/>
    </source>
</evidence>
<proteinExistence type="predicted"/>
<comment type="caution">
    <text evidence="2">The sequence shown here is derived from an EMBL/GenBank/DDBJ whole genome shotgun (WGS) entry which is preliminary data.</text>
</comment>
<gene>
    <name evidence="2" type="ORF">DXC81_03385</name>
</gene>
<dbReference type="EMBL" id="QSRJ01000003">
    <property type="protein sequence ID" value="RGL11170.1"/>
    <property type="molecule type" value="Genomic_DNA"/>
</dbReference>
<accession>A0A3E4QVG0</accession>
<dbReference type="GO" id="GO:0005524">
    <property type="term" value="F:ATP binding"/>
    <property type="evidence" value="ECO:0007669"/>
    <property type="project" value="UniProtKB-KW"/>
</dbReference>
<dbReference type="RefSeq" id="WP_117679180.1">
    <property type="nucleotide sequence ID" value="NZ_CAJJKC010000007.1"/>
</dbReference>
<dbReference type="InterPro" id="IPR027417">
    <property type="entry name" value="P-loop_NTPase"/>
</dbReference>
<evidence type="ECO:0000313" key="3">
    <source>
        <dbReference type="Proteomes" id="UP000260943"/>
    </source>
</evidence>
<dbReference type="PANTHER" id="PTHR34301:SF8">
    <property type="entry name" value="ATPASE DOMAIN-CONTAINING PROTEIN"/>
    <property type="match status" value="1"/>
</dbReference>
<keyword evidence="2" id="KW-0547">Nucleotide-binding</keyword>
<name>A0A3E4QVG0_9ACTN</name>
<dbReference type="PANTHER" id="PTHR34301">
    <property type="entry name" value="DNA-BINDING PROTEIN-RELATED"/>
    <property type="match status" value="1"/>
</dbReference>
<dbReference type="SUPFAM" id="SSF52540">
    <property type="entry name" value="P-loop containing nucleoside triphosphate hydrolases"/>
    <property type="match status" value="1"/>
</dbReference>
<dbReference type="AlphaFoldDB" id="A0A3E4QVG0"/>
<dbReference type="Proteomes" id="UP000260943">
    <property type="component" value="Unassembled WGS sequence"/>
</dbReference>
<feature type="domain" description="Orc1-like AAA ATPase" evidence="1">
    <location>
        <begin position="35"/>
        <end position="164"/>
    </location>
</feature>
<reference evidence="2 3" key="1">
    <citation type="submission" date="2018-08" db="EMBL/GenBank/DDBJ databases">
        <title>A genome reference for cultivated species of the human gut microbiota.</title>
        <authorList>
            <person name="Zou Y."/>
            <person name="Xue W."/>
            <person name="Luo G."/>
        </authorList>
    </citation>
    <scope>NUCLEOTIDE SEQUENCE [LARGE SCALE GENOMIC DNA]</scope>
    <source>
        <strain evidence="2 3">TF08-14</strain>
    </source>
</reference>